<dbReference type="PANTHER" id="PTHR45831">
    <property type="entry name" value="LD24721P"/>
    <property type="match status" value="1"/>
</dbReference>
<organism evidence="5 6">
    <name type="scientific">Ditylenchus destructor</name>
    <dbReference type="NCBI Taxonomy" id="166010"/>
    <lineage>
        <taxon>Eukaryota</taxon>
        <taxon>Metazoa</taxon>
        <taxon>Ecdysozoa</taxon>
        <taxon>Nematoda</taxon>
        <taxon>Chromadorea</taxon>
        <taxon>Rhabditida</taxon>
        <taxon>Tylenchina</taxon>
        <taxon>Tylenchomorpha</taxon>
        <taxon>Sphaerularioidea</taxon>
        <taxon>Anguinidae</taxon>
        <taxon>Anguininae</taxon>
        <taxon>Ditylenchus</taxon>
    </lineage>
</organism>
<dbReference type="Gene3D" id="1.25.40.10">
    <property type="entry name" value="Tetratricopeptide repeat domain"/>
    <property type="match status" value="1"/>
</dbReference>
<dbReference type="GO" id="GO:0006620">
    <property type="term" value="P:post-translational protein targeting to endoplasmic reticulum membrane"/>
    <property type="evidence" value="ECO:0007669"/>
    <property type="project" value="TreeGrafter"/>
</dbReference>
<dbReference type="EMBL" id="JAKKPZ010000066">
    <property type="protein sequence ID" value="KAI1704556.1"/>
    <property type="molecule type" value="Genomic_DNA"/>
</dbReference>
<keyword evidence="2 3" id="KW-0802">TPR repeat</keyword>
<dbReference type="InterPro" id="IPR011990">
    <property type="entry name" value="TPR-like_helical_dom_sf"/>
</dbReference>
<dbReference type="GO" id="GO:0016020">
    <property type="term" value="C:membrane"/>
    <property type="evidence" value="ECO:0007669"/>
    <property type="project" value="TreeGrafter"/>
</dbReference>
<dbReference type="PROSITE" id="PS50005">
    <property type="entry name" value="TPR"/>
    <property type="match status" value="2"/>
</dbReference>
<dbReference type="InterPro" id="IPR047150">
    <property type="entry name" value="SGT"/>
</dbReference>
<evidence type="ECO:0000256" key="1">
    <source>
        <dbReference type="ARBA" id="ARBA00022737"/>
    </source>
</evidence>
<evidence type="ECO:0000313" key="6">
    <source>
        <dbReference type="Proteomes" id="UP001201812"/>
    </source>
</evidence>
<evidence type="ECO:0000313" key="5">
    <source>
        <dbReference type="EMBL" id="KAI1704556.1"/>
    </source>
</evidence>
<dbReference type="SMART" id="SM00028">
    <property type="entry name" value="TPR"/>
    <property type="match status" value="3"/>
</dbReference>
<evidence type="ECO:0000256" key="2">
    <source>
        <dbReference type="ARBA" id="ARBA00022803"/>
    </source>
</evidence>
<accession>A0AAD4MT87</accession>
<sequence>MSAEPSTEQIERANQLKEEANELVKADNLQEALRKYNEALHLNQDPIYYCNRAAVYLRLEEYDHAIQDCRSALRLKPNYAKAYSRMGLALSCQNLHKQAVKIYKKALDLAPNNEVYKQHLEIAEAKLREAEEGPAENPAQDPLRNVPFDMASLMNNPELMQTAARMMSDPGVQDMVSQMMTNLVQNANGQGIDPEAFGSFVHAGEALAERLNQSNPEVLEQFRNMDLNGGAREATADAPDAQDIGEFLRASEEMAQRLQQSNPHLMEQLRQQFEEGASAFTNADGTINPENIEEIIRAGGSLAERLRESNPELMERMRRAFGEGAGAAADNDETSAGNAVNDERKEGGRKDGNRKDRNAPGGK</sequence>
<keyword evidence="6" id="KW-1185">Reference proteome</keyword>
<evidence type="ECO:0000256" key="3">
    <source>
        <dbReference type="PROSITE-ProRule" id="PRU00339"/>
    </source>
</evidence>
<evidence type="ECO:0000256" key="4">
    <source>
        <dbReference type="SAM" id="MobiDB-lite"/>
    </source>
</evidence>
<reference evidence="5" key="1">
    <citation type="submission" date="2022-01" db="EMBL/GenBank/DDBJ databases">
        <title>Genome Sequence Resource for Two Populations of Ditylenchus destructor, the Migratory Endoparasitic Phytonematode.</title>
        <authorList>
            <person name="Zhang H."/>
            <person name="Lin R."/>
            <person name="Xie B."/>
        </authorList>
    </citation>
    <scope>NUCLEOTIDE SEQUENCE</scope>
    <source>
        <strain evidence="5">BazhouSP</strain>
    </source>
</reference>
<keyword evidence="1" id="KW-0677">Repeat</keyword>
<dbReference type="PANTHER" id="PTHR45831:SF2">
    <property type="entry name" value="LD24721P"/>
    <property type="match status" value="1"/>
</dbReference>
<feature type="compositionally biased region" description="Basic and acidic residues" evidence="4">
    <location>
        <begin position="341"/>
        <end position="363"/>
    </location>
</feature>
<protein>
    <submittedName>
        <fullName evidence="5">Tetratricopeptide repeat domain-containing protein</fullName>
    </submittedName>
</protein>
<dbReference type="InterPro" id="IPR019734">
    <property type="entry name" value="TPR_rpt"/>
</dbReference>
<dbReference type="Pfam" id="PF00515">
    <property type="entry name" value="TPR_1"/>
    <property type="match status" value="1"/>
</dbReference>
<gene>
    <name evidence="5" type="ORF">DdX_14190</name>
</gene>
<comment type="caution">
    <text evidence="5">The sequence shown here is derived from an EMBL/GenBank/DDBJ whole genome shotgun (WGS) entry which is preliminary data.</text>
</comment>
<dbReference type="GO" id="GO:0072380">
    <property type="term" value="C:TRC complex"/>
    <property type="evidence" value="ECO:0007669"/>
    <property type="project" value="TreeGrafter"/>
</dbReference>
<dbReference type="SUPFAM" id="SSF48452">
    <property type="entry name" value="TPR-like"/>
    <property type="match status" value="1"/>
</dbReference>
<dbReference type="AlphaFoldDB" id="A0AAD4MT87"/>
<feature type="repeat" description="TPR" evidence="3">
    <location>
        <begin position="80"/>
        <end position="113"/>
    </location>
</feature>
<feature type="region of interest" description="Disordered" evidence="4">
    <location>
        <begin position="323"/>
        <end position="363"/>
    </location>
</feature>
<feature type="repeat" description="TPR" evidence="3">
    <location>
        <begin position="46"/>
        <end position="79"/>
    </location>
</feature>
<dbReference type="PROSITE" id="PS50293">
    <property type="entry name" value="TPR_REGION"/>
    <property type="match status" value="1"/>
</dbReference>
<dbReference type="GO" id="GO:0060090">
    <property type="term" value="F:molecular adaptor activity"/>
    <property type="evidence" value="ECO:0007669"/>
    <property type="project" value="TreeGrafter"/>
</dbReference>
<name>A0AAD4MT87_9BILA</name>
<proteinExistence type="predicted"/>
<dbReference type="Proteomes" id="UP001201812">
    <property type="component" value="Unassembled WGS sequence"/>
</dbReference>
<dbReference type="Pfam" id="PF13181">
    <property type="entry name" value="TPR_8"/>
    <property type="match status" value="1"/>
</dbReference>